<sequence>MTQPPRHSVSVAAVVTDRHNRVLVIQRRDNGAWQLPGGILELDESPQTGVRREVREETGVDVESERLTGIYKNMALGVVALVFRARLIAGTPTETDESAAVAWWTADQVVADMSEVFAVRILDALRSDPTPAVRNHDGTRLLNDSAITGPADSPGSTNADL</sequence>
<organism evidence="6 7">
    <name type="scientific">Dactylosporangium vinaceum</name>
    <dbReference type="NCBI Taxonomy" id="53362"/>
    <lineage>
        <taxon>Bacteria</taxon>
        <taxon>Bacillati</taxon>
        <taxon>Actinomycetota</taxon>
        <taxon>Actinomycetes</taxon>
        <taxon>Micromonosporales</taxon>
        <taxon>Micromonosporaceae</taxon>
        <taxon>Dactylosporangium</taxon>
    </lineage>
</organism>
<keyword evidence="7" id="KW-1185">Reference proteome</keyword>
<dbReference type="RefSeq" id="WP_223099712.1">
    <property type="nucleotide sequence ID" value="NZ_CP061913.1"/>
</dbReference>
<evidence type="ECO:0000256" key="3">
    <source>
        <dbReference type="RuleBase" id="RU003476"/>
    </source>
</evidence>
<dbReference type="InterPro" id="IPR000086">
    <property type="entry name" value="NUDIX_hydrolase_dom"/>
</dbReference>
<accession>A0ABV5MQV9</accession>
<feature type="domain" description="Nudix hydrolase" evidence="5">
    <location>
        <begin position="5"/>
        <end position="127"/>
    </location>
</feature>
<dbReference type="Pfam" id="PF00293">
    <property type="entry name" value="NUDIX"/>
    <property type="match status" value="1"/>
</dbReference>
<evidence type="ECO:0000256" key="4">
    <source>
        <dbReference type="SAM" id="MobiDB-lite"/>
    </source>
</evidence>
<evidence type="ECO:0000256" key="1">
    <source>
        <dbReference type="ARBA" id="ARBA00005582"/>
    </source>
</evidence>
<dbReference type="InterPro" id="IPR015797">
    <property type="entry name" value="NUDIX_hydrolase-like_dom_sf"/>
</dbReference>
<gene>
    <name evidence="6" type="ORF">ACFFTR_49810</name>
</gene>
<dbReference type="PROSITE" id="PS51462">
    <property type="entry name" value="NUDIX"/>
    <property type="match status" value="1"/>
</dbReference>
<proteinExistence type="inferred from homology"/>
<evidence type="ECO:0000256" key="2">
    <source>
        <dbReference type="ARBA" id="ARBA00022801"/>
    </source>
</evidence>
<reference evidence="6 7" key="1">
    <citation type="submission" date="2024-09" db="EMBL/GenBank/DDBJ databases">
        <authorList>
            <person name="Sun Q."/>
            <person name="Mori K."/>
        </authorList>
    </citation>
    <scope>NUCLEOTIDE SEQUENCE [LARGE SCALE GENOMIC DNA]</scope>
    <source>
        <strain evidence="6 7">JCM 3307</strain>
    </source>
</reference>
<dbReference type="CDD" id="cd02883">
    <property type="entry name" value="NUDIX_Hydrolase"/>
    <property type="match status" value="1"/>
</dbReference>
<evidence type="ECO:0000313" key="6">
    <source>
        <dbReference type="EMBL" id="MFB9451210.1"/>
    </source>
</evidence>
<dbReference type="PANTHER" id="PTHR43736">
    <property type="entry name" value="ADP-RIBOSE PYROPHOSPHATASE"/>
    <property type="match status" value="1"/>
</dbReference>
<dbReference type="EMBL" id="JBHMCA010000084">
    <property type="protein sequence ID" value="MFB9451210.1"/>
    <property type="molecule type" value="Genomic_DNA"/>
</dbReference>
<name>A0ABV5MQV9_9ACTN</name>
<dbReference type="Proteomes" id="UP001589608">
    <property type="component" value="Unassembled WGS sequence"/>
</dbReference>
<comment type="caution">
    <text evidence="6">The sequence shown here is derived from an EMBL/GenBank/DDBJ whole genome shotgun (WGS) entry which is preliminary data.</text>
</comment>
<evidence type="ECO:0000259" key="5">
    <source>
        <dbReference type="PROSITE" id="PS51462"/>
    </source>
</evidence>
<dbReference type="PANTHER" id="PTHR43736:SF1">
    <property type="entry name" value="DIHYDRONEOPTERIN TRIPHOSPHATE DIPHOSPHATASE"/>
    <property type="match status" value="1"/>
</dbReference>
<dbReference type="InterPro" id="IPR020084">
    <property type="entry name" value="NUDIX_hydrolase_CS"/>
</dbReference>
<dbReference type="PROSITE" id="PS00893">
    <property type="entry name" value="NUDIX_BOX"/>
    <property type="match status" value="1"/>
</dbReference>
<feature type="region of interest" description="Disordered" evidence="4">
    <location>
        <begin position="128"/>
        <end position="161"/>
    </location>
</feature>
<dbReference type="PRINTS" id="PR00502">
    <property type="entry name" value="NUDIXFAMILY"/>
</dbReference>
<dbReference type="Gene3D" id="3.90.79.10">
    <property type="entry name" value="Nucleoside Triphosphate Pyrophosphohydrolase"/>
    <property type="match status" value="1"/>
</dbReference>
<dbReference type="GO" id="GO:0016787">
    <property type="term" value="F:hydrolase activity"/>
    <property type="evidence" value="ECO:0007669"/>
    <property type="project" value="UniProtKB-KW"/>
</dbReference>
<comment type="similarity">
    <text evidence="1 3">Belongs to the Nudix hydrolase family.</text>
</comment>
<evidence type="ECO:0000313" key="7">
    <source>
        <dbReference type="Proteomes" id="UP001589608"/>
    </source>
</evidence>
<dbReference type="InterPro" id="IPR020476">
    <property type="entry name" value="Nudix_hydrolase"/>
</dbReference>
<keyword evidence="2 3" id="KW-0378">Hydrolase</keyword>
<protein>
    <submittedName>
        <fullName evidence="6">NUDIX hydrolase</fullName>
    </submittedName>
</protein>
<dbReference type="SUPFAM" id="SSF55811">
    <property type="entry name" value="Nudix"/>
    <property type="match status" value="1"/>
</dbReference>